<dbReference type="EMBL" id="JBBWWR010000015">
    <property type="protein sequence ID" value="KAK8949859.1"/>
    <property type="molecule type" value="Genomic_DNA"/>
</dbReference>
<dbReference type="Pfam" id="PF01803">
    <property type="entry name" value="LIM_bind"/>
    <property type="match status" value="1"/>
</dbReference>
<proteinExistence type="predicted"/>
<dbReference type="InterPro" id="IPR029005">
    <property type="entry name" value="LIM-bd/SEUSS"/>
</dbReference>
<organism evidence="1 2">
    <name type="scientific">Platanthera guangdongensis</name>
    <dbReference type="NCBI Taxonomy" id="2320717"/>
    <lineage>
        <taxon>Eukaryota</taxon>
        <taxon>Viridiplantae</taxon>
        <taxon>Streptophyta</taxon>
        <taxon>Embryophyta</taxon>
        <taxon>Tracheophyta</taxon>
        <taxon>Spermatophyta</taxon>
        <taxon>Magnoliopsida</taxon>
        <taxon>Liliopsida</taxon>
        <taxon>Asparagales</taxon>
        <taxon>Orchidaceae</taxon>
        <taxon>Orchidoideae</taxon>
        <taxon>Orchideae</taxon>
        <taxon>Orchidinae</taxon>
        <taxon>Platanthera</taxon>
    </lineage>
</organism>
<comment type="caution">
    <text evidence="1">The sequence shown here is derived from an EMBL/GenBank/DDBJ whole genome shotgun (WGS) entry which is preliminary data.</text>
</comment>
<keyword evidence="2" id="KW-1185">Reference proteome</keyword>
<evidence type="ECO:0000313" key="2">
    <source>
        <dbReference type="Proteomes" id="UP001412067"/>
    </source>
</evidence>
<dbReference type="PANTHER" id="PTHR10378">
    <property type="entry name" value="LIM DOMAIN-BINDING PROTEIN"/>
    <property type="match status" value="1"/>
</dbReference>
<evidence type="ECO:0008006" key="3">
    <source>
        <dbReference type="Google" id="ProtNLM"/>
    </source>
</evidence>
<dbReference type="Proteomes" id="UP001412067">
    <property type="component" value="Unassembled WGS sequence"/>
</dbReference>
<protein>
    <recommendedName>
        <fullName evidence="3">Maturase K</fullName>
    </recommendedName>
</protein>
<evidence type="ECO:0000313" key="1">
    <source>
        <dbReference type="EMBL" id="KAK8949859.1"/>
    </source>
</evidence>
<sequence>MAQGAPEPYATVPPPPQCPGAAALLQLANLRAHDKIGTGIASSTFAHVLFQQYLWFLSYRKFFNRSTESQKELIPKKGNSTFASQSTIQDVGMFQAQKSPQLDIMQHWLQRHCDLQVQVFGQPSRLSQIQHHQTLQSLPQLQRIQMHPQSQTPRSSLSELISTVWQLFESRLCSWRLLQYMYHRSHRLVDNSLLYWRKFVVEYFSPRAKKRWCFALHNSAGNHAFGAFPRASKVSYLISGCIAMWQCGVCGSQSGKGYGEHVHMSNNHSSKR</sequence>
<name>A0ABR2LSH0_9ASPA</name>
<gene>
    <name evidence="1" type="ORF">KSP40_PGU010603</name>
</gene>
<reference evidence="1 2" key="1">
    <citation type="journal article" date="2022" name="Nat. Plants">
        <title>Genomes of leafy and leafless Platanthera orchids illuminate the evolution of mycoheterotrophy.</title>
        <authorList>
            <person name="Li M.H."/>
            <person name="Liu K.W."/>
            <person name="Li Z."/>
            <person name="Lu H.C."/>
            <person name="Ye Q.L."/>
            <person name="Zhang D."/>
            <person name="Wang J.Y."/>
            <person name="Li Y.F."/>
            <person name="Zhong Z.M."/>
            <person name="Liu X."/>
            <person name="Yu X."/>
            <person name="Liu D.K."/>
            <person name="Tu X.D."/>
            <person name="Liu B."/>
            <person name="Hao Y."/>
            <person name="Liao X.Y."/>
            <person name="Jiang Y.T."/>
            <person name="Sun W.H."/>
            <person name="Chen J."/>
            <person name="Chen Y.Q."/>
            <person name="Ai Y."/>
            <person name="Zhai J.W."/>
            <person name="Wu S.S."/>
            <person name="Zhou Z."/>
            <person name="Hsiao Y.Y."/>
            <person name="Wu W.L."/>
            <person name="Chen Y.Y."/>
            <person name="Lin Y.F."/>
            <person name="Hsu J.L."/>
            <person name="Li C.Y."/>
            <person name="Wang Z.W."/>
            <person name="Zhao X."/>
            <person name="Zhong W.Y."/>
            <person name="Ma X.K."/>
            <person name="Ma L."/>
            <person name="Huang J."/>
            <person name="Chen G.Z."/>
            <person name="Huang M.Z."/>
            <person name="Huang L."/>
            <person name="Peng D.H."/>
            <person name="Luo Y.B."/>
            <person name="Zou S.Q."/>
            <person name="Chen S.P."/>
            <person name="Lan S."/>
            <person name="Tsai W.C."/>
            <person name="Van de Peer Y."/>
            <person name="Liu Z.J."/>
        </authorList>
    </citation>
    <scope>NUCLEOTIDE SEQUENCE [LARGE SCALE GENOMIC DNA]</scope>
    <source>
        <strain evidence="1">Lor288</strain>
    </source>
</reference>
<accession>A0ABR2LSH0</accession>